<dbReference type="RefSeq" id="XP_066704207.1">
    <property type="nucleotide sequence ID" value="XM_066839143.1"/>
</dbReference>
<name>A0ABR1QRS7_9PEZI</name>
<dbReference type="PANTHER" id="PTHR10622">
    <property type="entry name" value="HET DOMAIN-CONTAINING PROTEIN"/>
    <property type="match status" value="1"/>
</dbReference>
<keyword evidence="4" id="KW-1185">Reference proteome</keyword>
<dbReference type="Pfam" id="PF26640">
    <property type="entry name" value="DUF8212"/>
    <property type="match status" value="1"/>
</dbReference>
<reference evidence="3 4" key="1">
    <citation type="submission" date="2023-01" db="EMBL/GenBank/DDBJ databases">
        <title>Analysis of 21 Apiospora genomes using comparative genomics revels a genus with tremendous synthesis potential of carbohydrate active enzymes and secondary metabolites.</title>
        <authorList>
            <person name="Sorensen T."/>
        </authorList>
    </citation>
    <scope>NUCLEOTIDE SEQUENCE [LARGE SCALE GENOMIC DNA]</scope>
    <source>
        <strain evidence="3 4">CBS 24483</strain>
    </source>
</reference>
<dbReference type="Proteomes" id="UP001391051">
    <property type="component" value="Unassembled WGS sequence"/>
</dbReference>
<dbReference type="PANTHER" id="PTHR10622:SF12">
    <property type="entry name" value="HET DOMAIN-CONTAINING PROTEIN"/>
    <property type="match status" value="1"/>
</dbReference>
<dbReference type="InterPro" id="IPR058525">
    <property type="entry name" value="DUF8212"/>
</dbReference>
<feature type="domain" description="Heterokaryon incompatibility" evidence="1">
    <location>
        <begin position="35"/>
        <end position="124"/>
    </location>
</feature>
<evidence type="ECO:0000313" key="4">
    <source>
        <dbReference type="Proteomes" id="UP001391051"/>
    </source>
</evidence>
<organism evidence="3 4">
    <name type="scientific">Apiospora aurea</name>
    <dbReference type="NCBI Taxonomy" id="335848"/>
    <lineage>
        <taxon>Eukaryota</taxon>
        <taxon>Fungi</taxon>
        <taxon>Dikarya</taxon>
        <taxon>Ascomycota</taxon>
        <taxon>Pezizomycotina</taxon>
        <taxon>Sordariomycetes</taxon>
        <taxon>Xylariomycetidae</taxon>
        <taxon>Amphisphaeriales</taxon>
        <taxon>Apiosporaceae</taxon>
        <taxon>Apiospora</taxon>
    </lineage>
</organism>
<gene>
    <name evidence="3" type="ORF">PG986_002921</name>
</gene>
<sequence length="282" mass="32680">MRLRLMDVDTFQFANVAQLWEEENTAFQEGGKSKYGILSHGWLREEDEVKYNELSHPGNARDKKGYFKIIQTCGLAKQENLRSVWLDTCCIDKSSSAELQESINSMYTWYEESAECYVYLKDTDLDLMPPSKVEIGQDEWFERAWTLQELVAPKTIKFYDKNWRYIGDKHGLKQQIHERTGISIKLLGNEARLEDFSIAERMSWAAGRKRAVIEDRAYSLFGLFSVSLPMLYGERENAFLRLQEEIIKTSDDHSIFAWTSMSDHHGGLLARMPKDFAASRTG</sequence>
<protein>
    <submittedName>
        <fullName evidence="3">HET-domain-containing protein</fullName>
    </submittedName>
</protein>
<dbReference type="Pfam" id="PF06985">
    <property type="entry name" value="HET"/>
    <property type="match status" value="1"/>
</dbReference>
<evidence type="ECO:0000259" key="1">
    <source>
        <dbReference type="Pfam" id="PF06985"/>
    </source>
</evidence>
<feature type="domain" description="DUF8212" evidence="2">
    <location>
        <begin position="237"/>
        <end position="263"/>
    </location>
</feature>
<dbReference type="GeneID" id="92072205"/>
<dbReference type="InterPro" id="IPR010730">
    <property type="entry name" value="HET"/>
</dbReference>
<evidence type="ECO:0000313" key="3">
    <source>
        <dbReference type="EMBL" id="KAK7962096.1"/>
    </source>
</evidence>
<comment type="caution">
    <text evidence="3">The sequence shown here is derived from an EMBL/GenBank/DDBJ whole genome shotgun (WGS) entry which is preliminary data.</text>
</comment>
<dbReference type="EMBL" id="JAQQWE010000002">
    <property type="protein sequence ID" value="KAK7962096.1"/>
    <property type="molecule type" value="Genomic_DNA"/>
</dbReference>
<accession>A0ABR1QRS7</accession>
<proteinExistence type="predicted"/>
<evidence type="ECO:0000259" key="2">
    <source>
        <dbReference type="Pfam" id="PF26640"/>
    </source>
</evidence>